<dbReference type="EMBL" id="QYBC01000001">
    <property type="protein sequence ID" value="RYB07572.1"/>
    <property type="molecule type" value="Genomic_DNA"/>
</dbReference>
<evidence type="ECO:0000256" key="8">
    <source>
        <dbReference type="SAM" id="MobiDB-lite"/>
    </source>
</evidence>
<organism evidence="11 12">
    <name type="scientific">Lichenibacterium ramalinae</name>
    <dbReference type="NCBI Taxonomy" id="2316527"/>
    <lineage>
        <taxon>Bacteria</taxon>
        <taxon>Pseudomonadati</taxon>
        <taxon>Pseudomonadota</taxon>
        <taxon>Alphaproteobacteria</taxon>
        <taxon>Hyphomicrobiales</taxon>
        <taxon>Lichenihabitantaceae</taxon>
        <taxon>Lichenibacterium</taxon>
    </lineage>
</organism>
<dbReference type="Gene3D" id="3.40.50.300">
    <property type="entry name" value="P-loop containing nucleotide triphosphate hydrolases"/>
    <property type="match status" value="1"/>
</dbReference>
<feature type="region of interest" description="Disordered" evidence="8">
    <location>
        <begin position="554"/>
        <end position="577"/>
    </location>
</feature>
<dbReference type="PANTHER" id="PTHR32309">
    <property type="entry name" value="TYROSINE-PROTEIN KINASE"/>
    <property type="match status" value="1"/>
</dbReference>
<keyword evidence="4" id="KW-0547">Nucleotide-binding</keyword>
<feature type="domain" description="Polysaccharide chain length determinant N-terminal" evidence="10">
    <location>
        <begin position="35"/>
        <end position="123"/>
    </location>
</feature>
<sequence>MNRQQLPTDDWARPLQAAAPADAPHRMDEPPLTTLGDMVATVWQHRRPLGIWLAACLAVAAWYLHVTPPEFSASATVILEARRQSASAQDGAATSYPPTLDSAQAESQIQVIKSERILANVFDVLDMRNAPEFAPRGPSLRERLMMELGLSAKPDVVGPDQAEADARARAFQAFSDRVGVRRVGQSYVLEVSYRADTAAQAARIANAVTSAYILSQIDQKAAAAHNGAEYLQGRISDIKTEQEAALDGVRQGRIPTVQFPDADARVIGAALRPLSKASPQTALVVAFALSFGLLTGLLVVAVRHALDRTLKTRAQIRHALGVECLGILPDVGRTREMRGARRPGALTRAVMTDPESRFAQSVRATRTAVLLSTPGREGRAIGLVSWSHGEGRTTLSSNLAHLMSVSGTPVELIDGDLRNPTLTNLLAPRSASGLNEALLDHDGMTRLSTVRLSESLGFVPAVASGRISEPNLYLGSPEMVALLSRLTTARDVVVDLPPLGTSCDALALSPVLDGVVLVVEAGRTTVEEALDALRVLRTAQAKVLGVVLNRARPAGSRPRRRKNAPARLGNSVVSAEV</sequence>
<evidence type="ECO:0000256" key="1">
    <source>
        <dbReference type="ARBA" id="ARBA00004651"/>
    </source>
</evidence>
<dbReference type="InterPro" id="IPR027417">
    <property type="entry name" value="P-loop_NTPase"/>
</dbReference>
<protein>
    <recommendedName>
        <fullName evidence="10">Polysaccharide chain length determinant N-terminal domain-containing protein</fullName>
    </recommendedName>
</protein>
<feature type="transmembrane region" description="Helical" evidence="9">
    <location>
        <begin position="49"/>
        <end position="66"/>
    </location>
</feature>
<keyword evidence="5" id="KW-0067">ATP-binding</keyword>
<feature type="compositionally biased region" description="Low complexity" evidence="8">
    <location>
        <begin position="13"/>
        <end position="22"/>
    </location>
</feature>
<dbReference type="AlphaFoldDB" id="A0A4Q2RJ53"/>
<dbReference type="InterPro" id="IPR003856">
    <property type="entry name" value="LPS_length_determ_N"/>
</dbReference>
<dbReference type="RefSeq" id="WP_129217037.1">
    <property type="nucleotide sequence ID" value="NZ_QYBC01000001.1"/>
</dbReference>
<gene>
    <name evidence="11" type="ORF">D3272_00045</name>
</gene>
<dbReference type="CDD" id="cd05387">
    <property type="entry name" value="BY-kinase"/>
    <property type="match status" value="1"/>
</dbReference>
<dbReference type="GO" id="GO:0004713">
    <property type="term" value="F:protein tyrosine kinase activity"/>
    <property type="evidence" value="ECO:0007669"/>
    <property type="project" value="TreeGrafter"/>
</dbReference>
<evidence type="ECO:0000256" key="7">
    <source>
        <dbReference type="ARBA" id="ARBA00023136"/>
    </source>
</evidence>
<accession>A0A4Q2RJ53</accession>
<keyword evidence="7 9" id="KW-0472">Membrane</keyword>
<dbReference type="Pfam" id="PF02706">
    <property type="entry name" value="Wzz"/>
    <property type="match status" value="1"/>
</dbReference>
<comment type="caution">
    <text evidence="11">The sequence shown here is derived from an EMBL/GenBank/DDBJ whole genome shotgun (WGS) entry which is preliminary data.</text>
</comment>
<evidence type="ECO:0000256" key="4">
    <source>
        <dbReference type="ARBA" id="ARBA00022741"/>
    </source>
</evidence>
<keyword evidence="2" id="KW-1003">Cell membrane</keyword>
<reference evidence="11 12" key="2">
    <citation type="submission" date="2019-02" db="EMBL/GenBank/DDBJ databases">
        <title>'Lichenibacterium ramalinii' gen. nov. sp. nov., 'Lichenibacterium minor' gen. nov. sp. nov.</title>
        <authorList>
            <person name="Pankratov T."/>
        </authorList>
    </citation>
    <scope>NUCLEOTIDE SEQUENCE [LARGE SCALE GENOMIC DNA]</scope>
    <source>
        <strain evidence="11 12">RmlP001</strain>
    </source>
</reference>
<comment type="subcellular location">
    <subcellularLocation>
        <location evidence="1">Cell membrane</location>
        <topology evidence="1">Multi-pass membrane protein</topology>
    </subcellularLocation>
</comment>
<dbReference type="OrthoDB" id="230260at2"/>
<feature type="transmembrane region" description="Helical" evidence="9">
    <location>
        <begin position="282"/>
        <end position="302"/>
    </location>
</feature>
<evidence type="ECO:0000256" key="6">
    <source>
        <dbReference type="ARBA" id="ARBA00022989"/>
    </source>
</evidence>
<keyword evidence="3 9" id="KW-0812">Transmembrane</keyword>
<evidence type="ECO:0000256" key="2">
    <source>
        <dbReference type="ARBA" id="ARBA00022475"/>
    </source>
</evidence>
<name>A0A4Q2RJ53_9HYPH</name>
<evidence type="ECO:0000313" key="12">
    <source>
        <dbReference type="Proteomes" id="UP000289411"/>
    </source>
</evidence>
<reference evidence="11 12" key="1">
    <citation type="submission" date="2018-09" db="EMBL/GenBank/DDBJ databases">
        <authorList>
            <person name="Grouzdev D.S."/>
            <person name="Krutkina M.S."/>
        </authorList>
    </citation>
    <scope>NUCLEOTIDE SEQUENCE [LARGE SCALE GENOMIC DNA]</scope>
    <source>
        <strain evidence="11 12">RmlP001</strain>
    </source>
</reference>
<proteinExistence type="predicted"/>
<evidence type="ECO:0000256" key="5">
    <source>
        <dbReference type="ARBA" id="ARBA00022840"/>
    </source>
</evidence>
<evidence type="ECO:0000256" key="9">
    <source>
        <dbReference type="SAM" id="Phobius"/>
    </source>
</evidence>
<evidence type="ECO:0000256" key="3">
    <source>
        <dbReference type="ARBA" id="ARBA00022692"/>
    </source>
</evidence>
<evidence type="ECO:0000259" key="10">
    <source>
        <dbReference type="Pfam" id="PF02706"/>
    </source>
</evidence>
<feature type="region of interest" description="Disordered" evidence="8">
    <location>
        <begin position="1"/>
        <end position="30"/>
    </location>
</feature>
<dbReference type="GO" id="GO:0005886">
    <property type="term" value="C:plasma membrane"/>
    <property type="evidence" value="ECO:0007669"/>
    <property type="project" value="UniProtKB-SubCell"/>
</dbReference>
<dbReference type="PANTHER" id="PTHR32309:SF13">
    <property type="entry name" value="FERRIC ENTEROBACTIN TRANSPORT PROTEIN FEPE"/>
    <property type="match status" value="1"/>
</dbReference>
<dbReference type="SUPFAM" id="SSF52540">
    <property type="entry name" value="P-loop containing nucleoside triphosphate hydrolases"/>
    <property type="match status" value="1"/>
</dbReference>
<dbReference type="InterPro" id="IPR005702">
    <property type="entry name" value="Wzc-like_C"/>
</dbReference>
<keyword evidence="6 9" id="KW-1133">Transmembrane helix</keyword>
<dbReference type="InterPro" id="IPR050445">
    <property type="entry name" value="Bact_polysacc_biosynth/exp"/>
</dbReference>
<evidence type="ECO:0000313" key="11">
    <source>
        <dbReference type="EMBL" id="RYB07572.1"/>
    </source>
</evidence>
<keyword evidence="12" id="KW-1185">Reference proteome</keyword>
<dbReference type="Proteomes" id="UP000289411">
    <property type="component" value="Unassembled WGS sequence"/>
</dbReference>